<organism evidence="2 3">
    <name type="scientific">Toxocara canis</name>
    <name type="common">Canine roundworm</name>
    <dbReference type="NCBI Taxonomy" id="6265"/>
    <lineage>
        <taxon>Eukaryota</taxon>
        <taxon>Metazoa</taxon>
        <taxon>Ecdysozoa</taxon>
        <taxon>Nematoda</taxon>
        <taxon>Chromadorea</taxon>
        <taxon>Rhabditida</taxon>
        <taxon>Spirurina</taxon>
        <taxon>Ascaridomorpha</taxon>
        <taxon>Ascaridoidea</taxon>
        <taxon>Toxocaridae</taxon>
        <taxon>Toxocara</taxon>
    </lineage>
</organism>
<evidence type="ECO:0000313" key="3">
    <source>
        <dbReference type="Proteomes" id="UP000031036"/>
    </source>
</evidence>
<protein>
    <submittedName>
        <fullName evidence="2">Uncharacterized protein</fullName>
    </submittedName>
</protein>
<keyword evidence="3" id="KW-1185">Reference proteome</keyword>
<gene>
    <name evidence="2" type="ORF">Tcan_00248</name>
</gene>
<evidence type="ECO:0000256" key="1">
    <source>
        <dbReference type="SAM" id="Coils"/>
    </source>
</evidence>
<dbReference type="Gene3D" id="1.20.5.370">
    <property type="match status" value="1"/>
</dbReference>
<comment type="caution">
    <text evidence="2">The sequence shown here is derived from an EMBL/GenBank/DDBJ whole genome shotgun (WGS) entry which is preliminary data.</text>
</comment>
<dbReference type="EMBL" id="JPKZ01003123">
    <property type="protein sequence ID" value="KHN73343.1"/>
    <property type="molecule type" value="Genomic_DNA"/>
</dbReference>
<accession>A0A0B2UVB9</accession>
<evidence type="ECO:0000313" key="2">
    <source>
        <dbReference type="EMBL" id="KHN73343.1"/>
    </source>
</evidence>
<dbReference type="AlphaFoldDB" id="A0A0B2UVB9"/>
<name>A0A0B2UVB9_TOXCA</name>
<proteinExistence type="predicted"/>
<reference evidence="2 3" key="1">
    <citation type="submission" date="2014-11" db="EMBL/GenBank/DDBJ databases">
        <title>Genetic blueprint of the zoonotic pathogen Toxocara canis.</title>
        <authorList>
            <person name="Zhu X.-Q."/>
            <person name="Korhonen P.K."/>
            <person name="Cai H."/>
            <person name="Young N.D."/>
            <person name="Nejsum P."/>
            <person name="von Samson-Himmelstjerna G."/>
            <person name="Boag P.R."/>
            <person name="Tan P."/>
            <person name="Li Q."/>
            <person name="Min J."/>
            <person name="Yang Y."/>
            <person name="Wang X."/>
            <person name="Fang X."/>
            <person name="Hall R.S."/>
            <person name="Hofmann A."/>
            <person name="Sternberg P.W."/>
            <person name="Jex A.R."/>
            <person name="Gasser R.B."/>
        </authorList>
    </citation>
    <scope>NUCLEOTIDE SEQUENCE [LARGE SCALE GENOMIC DNA]</scope>
    <source>
        <strain evidence="2">PN_DK_2014</strain>
    </source>
</reference>
<dbReference type="SUPFAM" id="SSF58022">
    <property type="entry name" value="XRCC4, C-terminal oligomerization domain"/>
    <property type="match status" value="1"/>
</dbReference>
<dbReference type="OrthoDB" id="10403892at2759"/>
<dbReference type="Proteomes" id="UP000031036">
    <property type="component" value="Unassembled WGS sequence"/>
</dbReference>
<keyword evidence="1" id="KW-0175">Coiled coil</keyword>
<dbReference type="OMA" id="ASEMCEF"/>
<feature type="coiled-coil region" evidence="1">
    <location>
        <begin position="48"/>
        <end position="75"/>
    </location>
</feature>
<sequence length="105" mass="12443">MFTLLDLFQIKWMREDEEGFYFEVCCLRLKREPAGALFTLVRSLLNDRTQFCEKAANSEAQMEQMRNQLEKLDKRASEMCEFCNNLESTLISKFTTILNEKLKKT</sequence>
<dbReference type="InterPro" id="IPR014751">
    <property type="entry name" value="XRCC4-like_C"/>
</dbReference>